<keyword evidence="8" id="KW-0458">Lysosome</keyword>
<reference evidence="9" key="2">
    <citation type="submission" date="2022-06" db="UniProtKB">
        <authorList>
            <consortium name="EnsemblMetazoa"/>
        </authorList>
    </citation>
    <scope>IDENTIFICATION</scope>
    <source>
        <strain evidence="9">PS312</strain>
    </source>
</reference>
<evidence type="ECO:0000256" key="3">
    <source>
        <dbReference type="ARBA" id="ARBA00022729"/>
    </source>
</evidence>
<dbReference type="EnsemblMetazoa" id="PPA07983.1">
    <property type="protein sequence ID" value="PPA07983.1"/>
    <property type="gene ID" value="WBGene00097537"/>
</dbReference>
<evidence type="ECO:0000256" key="6">
    <source>
        <dbReference type="ARBA" id="ARBA00023098"/>
    </source>
</evidence>
<dbReference type="Proteomes" id="UP000005239">
    <property type="component" value="Unassembled WGS sequence"/>
</dbReference>
<keyword evidence="10" id="KW-1185">Reference proteome</keyword>
<evidence type="ECO:0000256" key="1">
    <source>
        <dbReference type="ARBA" id="ARBA00004227"/>
    </source>
</evidence>
<keyword evidence="4" id="KW-0378">Hydrolase</keyword>
<keyword evidence="5" id="KW-0442">Lipid degradation</keyword>
<evidence type="ECO:0000256" key="7">
    <source>
        <dbReference type="ARBA" id="ARBA00023180"/>
    </source>
</evidence>
<dbReference type="GO" id="GO:0043202">
    <property type="term" value="C:lysosomal lumen"/>
    <property type="evidence" value="ECO:0007669"/>
    <property type="project" value="UniProtKB-SubCell"/>
</dbReference>
<evidence type="ECO:0000256" key="4">
    <source>
        <dbReference type="ARBA" id="ARBA00022801"/>
    </source>
</evidence>
<evidence type="ECO:0000313" key="10">
    <source>
        <dbReference type="Proteomes" id="UP000005239"/>
    </source>
</evidence>
<comment type="similarity">
    <text evidence="2">Belongs to the AB hydrolase superfamily. Lipase family.</text>
</comment>
<reference evidence="10" key="1">
    <citation type="journal article" date="2008" name="Nat. Genet.">
        <title>The Pristionchus pacificus genome provides a unique perspective on nematode lifestyle and parasitism.</title>
        <authorList>
            <person name="Dieterich C."/>
            <person name="Clifton S.W."/>
            <person name="Schuster L.N."/>
            <person name="Chinwalla A."/>
            <person name="Delehaunty K."/>
            <person name="Dinkelacker I."/>
            <person name="Fulton L."/>
            <person name="Fulton R."/>
            <person name="Godfrey J."/>
            <person name="Minx P."/>
            <person name="Mitreva M."/>
            <person name="Roeseler W."/>
            <person name="Tian H."/>
            <person name="Witte H."/>
            <person name="Yang S.P."/>
            <person name="Wilson R.K."/>
            <person name="Sommer R.J."/>
        </authorList>
    </citation>
    <scope>NUCLEOTIDE SEQUENCE [LARGE SCALE GENOMIC DNA]</scope>
    <source>
        <strain evidence="10">PS312</strain>
    </source>
</reference>
<dbReference type="GO" id="GO:0006629">
    <property type="term" value="P:lipid metabolic process"/>
    <property type="evidence" value="ECO:0000318"/>
    <property type="project" value="GO_Central"/>
</dbReference>
<keyword evidence="3" id="KW-0732">Signal</keyword>
<dbReference type="Pfam" id="PF04083">
    <property type="entry name" value="Abhydro_lipase"/>
    <property type="match status" value="2"/>
</dbReference>
<comment type="subcellular location">
    <subcellularLocation>
        <location evidence="1">Lysosome lumen</location>
    </subcellularLocation>
</comment>
<evidence type="ECO:0000313" key="9">
    <source>
        <dbReference type="EnsemblMetazoa" id="PPA07983.1"/>
    </source>
</evidence>
<evidence type="ECO:0000256" key="2">
    <source>
        <dbReference type="ARBA" id="ARBA00010701"/>
    </source>
</evidence>
<accession>A0A2A6CXV2</accession>
<dbReference type="Gene3D" id="3.40.50.1820">
    <property type="entry name" value="alpha/beta hydrolase"/>
    <property type="match status" value="2"/>
</dbReference>
<dbReference type="FunFam" id="3.40.50.1820:FF:000021">
    <property type="entry name" value="Lipase"/>
    <property type="match status" value="1"/>
</dbReference>
<accession>A0A8R1U7X0</accession>
<protein>
    <submittedName>
        <fullName evidence="9">Hydrolase</fullName>
    </submittedName>
</protein>
<dbReference type="PANTHER" id="PTHR11005">
    <property type="entry name" value="LYSOSOMAL ACID LIPASE-RELATED"/>
    <property type="match status" value="1"/>
</dbReference>
<sequence>MRFALLPSLFYLPTLSEMRLLRMVYWTVGSLVAFFLAWILQPLEWYNVHDTQTLVTQWGYPFESHTVKTADGYILELQRIKHGRTQPDPSLHRPPVLLQHGLALDSSNYVANLPNQSLAFMLADAGFDVWLGNSRGNSYGRKHETLHHWDFEFWNFSWQEMANHDVPAIVDKVLEITGEQKLNYIGHSQGALILFARLTEDEELTKKIHNVFALAPALSVTNIRGLIAGIAPLAPILQQIERIAGGPFGVFRRSIINTIIGKGLCNFDYFSAACARYLFANGGMESDQLNTSRIDVYMASYPDGMSTKNVVHFGQMVLHKRTARFDYGADENLARYGCRIAPAYNFTNVKVPMYIWYSPHDYLVSDVDMQDYIIPTLDTDYLKLNVSLPSYNHVDFHWGLRAVTDIYEPIIEILTTIASALKGRGRPKKTVSSNARNSKTRKRSIAEVDDIVVGGTEAEDGEDFNTWDLITNETNDKEGYDDEDEEETILVNRQDDEEIMILLRSYSILSQSTMGACATCCKTLLFVNFLVFGVFFFALSALLLYAGLQDNPYTTEKLIKAEGYAFEEHTVKTSDGYVNRIHRIPRKADKKEVVLVQPGLLMDSACFVSNGPKGSLAFLLSDAGHDVWLGNTRGGHYSDHTKLSRKDGKFWDFSWEDLAAHEIPSIIDYILKETGRDKLVYIGNSQSGLVAMALMSTRDEYNDKIHGFFGLAPAASLANVRGPMIETTPAGHLVDMLEDLAGPQPVLSRSLLNDVLRTVCSVGAMQYACERTFFRNGGDWSTQLDYSRLPIYYSNYPSGSSTKNIRHFTQMMLKQRTARFDYGEVENMKRYGTLYPPSFNFSSVRVPMFLWYSDGDYLVSGADITGRVVPQLKEEFLKEVIPLTGYNHFDFHWGLRAPEDIFHPIIGFIEGFDKDDNATKRVSRETFCAKNDPNDICG</sequence>
<dbReference type="AlphaFoldDB" id="A0A2A6CXV2"/>
<dbReference type="GO" id="GO:0016042">
    <property type="term" value="P:lipid catabolic process"/>
    <property type="evidence" value="ECO:0007669"/>
    <property type="project" value="UniProtKB-KW"/>
</dbReference>
<organism evidence="9 10">
    <name type="scientific">Pristionchus pacificus</name>
    <name type="common">Parasitic nematode worm</name>
    <dbReference type="NCBI Taxonomy" id="54126"/>
    <lineage>
        <taxon>Eukaryota</taxon>
        <taxon>Metazoa</taxon>
        <taxon>Ecdysozoa</taxon>
        <taxon>Nematoda</taxon>
        <taxon>Chromadorea</taxon>
        <taxon>Rhabditida</taxon>
        <taxon>Rhabditina</taxon>
        <taxon>Diplogasteromorpha</taxon>
        <taxon>Diplogasteroidea</taxon>
        <taxon>Neodiplogasteridae</taxon>
        <taxon>Pristionchus</taxon>
    </lineage>
</organism>
<proteinExistence type="inferred from homology"/>
<dbReference type="InterPro" id="IPR006693">
    <property type="entry name" value="AB_hydrolase_lipase"/>
</dbReference>
<name>A0A2A6CXV2_PRIPA</name>
<dbReference type="FunFam" id="3.40.50.1820:FF:000179">
    <property type="entry name" value="Lipase"/>
    <property type="match status" value="1"/>
</dbReference>
<gene>
    <name evidence="9" type="primary">WBGene00097537</name>
</gene>
<dbReference type="SUPFAM" id="SSF53474">
    <property type="entry name" value="alpha/beta-Hydrolases"/>
    <property type="match status" value="2"/>
</dbReference>
<keyword evidence="6" id="KW-0443">Lipid metabolism</keyword>
<evidence type="ECO:0000256" key="8">
    <source>
        <dbReference type="ARBA" id="ARBA00023228"/>
    </source>
</evidence>
<dbReference type="InterPro" id="IPR029058">
    <property type="entry name" value="AB_hydrolase_fold"/>
</dbReference>
<dbReference type="GO" id="GO:0016298">
    <property type="term" value="F:lipase activity"/>
    <property type="evidence" value="ECO:0000318"/>
    <property type="project" value="GO_Central"/>
</dbReference>
<evidence type="ECO:0000256" key="5">
    <source>
        <dbReference type="ARBA" id="ARBA00022963"/>
    </source>
</evidence>
<keyword evidence="7" id="KW-0325">Glycoprotein</keyword>